<dbReference type="Pfam" id="PF12796">
    <property type="entry name" value="Ank_2"/>
    <property type="match status" value="2"/>
</dbReference>
<keyword evidence="7" id="KW-1053">Target membrane</keyword>
<keyword evidence="3" id="KW-1052">Target cell membrane</keyword>
<keyword evidence="7" id="KW-0472">Membrane</keyword>
<dbReference type="RefSeq" id="XP_022643550.1">
    <property type="nucleotide sequence ID" value="XM_022787815.1"/>
</dbReference>
<evidence type="ECO:0000256" key="5">
    <source>
        <dbReference type="ARBA" id="ARBA00023028"/>
    </source>
</evidence>
<dbReference type="GO" id="GO:0070531">
    <property type="term" value="C:BRCA1-A complex"/>
    <property type="evidence" value="ECO:0007669"/>
    <property type="project" value="TreeGrafter"/>
</dbReference>
<dbReference type="SMART" id="SM00248">
    <property type="entry name" value="ANK"/>
    <property type="match status" value="4"/>
</dbReference>
<keyword evidence="6 8" id="KW-0040">ANK repeat</keyword>
<evidence type="ECO:0000256" key="6">
    <source>
        <dbReference type="ARBA" id="ARBA00023043"/>
    </source>
</evidence>
<dbReference type="EnsemblMetazoa" id="XM_022787817">
    <property type="protein sequence ID" value="XP_022643552"/>
    <property type="gene ID" value="LOC111242890"/>
</dbReference>
<dbReference type="PROSITE" id="PS50297">
    <property type="entry name" value="ANK_REP_REGION"/>
    <property type="match status" value="3"/>
</dbReference>
<dbReference type="OrthoDB" id="341259at2759"/>
<keyword evidence="5" id="KW-0800">Toxin</keyword>
<reference evidence="10" key="1">
    <citation type="submission" date="2021-01" db="UniProtKB">
        <authorList>
            <consortium name="EnsemblMetazoa"/>
        </authorList>
    </citation>
    <scope>IDENTIFICATION</scope>
</reference>
<dbReference type="EnsemblMetazoa" id="XM_022787814">
    <property type="protein sequence ID" value="XP_022643549"/>
    <property type="gene ID" value="LOC111242890"/>
</dbReference>
<evidence type="ECO:0000313" key="10">
    <source>
        <dbReference type="EnsemblMetazoa" id="XP_022643549"/>
    </source>
</evidence>
<name>A0A7M7J3L3_VARDE</name>
<evidence type="ECO:0000256" key="3">
    <source>
        <dbReference type="ARBA" id="ARBA00022537"/>
    </source>
</evidence>
<feature type="repeat" description="ANK" evidence="8">
    <location>
        <begin position="110"/>
        <end position="142"/>
    </location>
</feature>
<dbReference type="GO" id="GO:0031436">
    <property type="term" value="C:BRCA1-BARD1 complex"/>
    <property type="evidence" value="ECO:0007669"/>
    <property type="project" value="TreeGrafter"/>
</dbReference>
<evidence type="ECO:0000256" key="7">
    <source>
        <dbReference type="ARBA" id="ARBA00023298"/>
    </source>
</evidence>
<evidence type="ECO:0000313" key="11">
    <source>
        <dbReference type="Proteomes" id="UP000594260"/>
    </source>
</evidence>
<dbReference type="Gene3D" id="1.25.40.20">
    <property type="entry name" value="Ankyrin repeat-containing domain"/>
    <property type="match status" value="1"/>
</dbReference>
<keyword evidence="9" id="KW-0175">Coiled coil</keyword>
<dbReference type="KEGG" id="vde:111242889"/>
<dbReference type="PRINTS" id="PR01415">
    <property type="entry name" value="ANKYRIN"/>
</dbReference>
<accession>A0A7M7J3L3</accession>
<dbReference type="AlphaFoldDB" id="A0A7M7J3L3"/>
<dbReference type="PANTHER" id="PTHR24171">
    <property type="entry name" value="ANKYRIN REPEAT DOMAIN-CONTAINING PROTEIN 39-RELATED"/>
    <property type="match status" value="1"/>
</dbReference>
<protein>
    <recommendedName>
        <fullName evidence="12">GA-binding protein subunit beta-1</fullName>
    </recommendedName>
</protein>
<dbReference type="Proteomes" id="UP000594260">
    <property type="component" value="Unplaced"/>
</dbReference>
<sequence length="414" mass="44623">MDSQLFTQALYDLGKQLLEKARNGETEEVRALMANGAPFTADWLGTSPLHMAAASGHVETCEILLRAGCSRDARTKVDKTPLHLAAYEGHGAVVELLVKHGASLEARDMLLMTPLHWAVEKGHIDVIRTLLRFGASQEMVSKFELSPMDIALQSERKDIIELLQEYLLSPATVSNAVASIFTPSSGSGKQATLTIPQVSSVTEVPVTVTMGPLPASENPAVMRKVLGNNKVIKLSGQKVIPVDRLQPTPTTPVRKVATAAAATSTATNEKGSYLTALEALEQAAGSGAVSEAAIQFLAQAQGIRAAEVGLQDEDNLVASAPENGQTIQLSHMGRLALVNAAANASASTEKIIIVNSTNDEDRISLQQQLEEMRREAERYKRALHEKEKEAEEYKKRLRLSNEVEIIPGDDTGSF</sequence>
<dbReference type="RefSeq" id="XP_022643549.1">
    <property type="nucleotide sequence ID" value="XM_022787814.1"/>
</dbReference>
<dbReference type="InterPro" id="IPR036770">
    <property type="entry name" value="Ankyrin_rpt-contain_sf"/>
</dbReference>
<dbReference type="RefSeq" id="XP_022643548.1">
    <property type="nucleotide sequence ID" value="XM_022787813.1"/>
</dbReference>
<dbReference type="SUPFAM" id="SSF48403">
    <property type="entry name" value="Ankyrin repeat"/>
    <property type="match status" value="1"/>
</dbReference>
<dbReference type="InParanoid" id="A0A7M7J3L3"/>
<dbReference type="KEGG" id="vde:111242890"/>
<dbReference type="EnsemblMetazoa" id="XM_022787815">
    <property type="protein sequence ID" value="XP_022643550"/>
    <property type="gene ID" value="LOC111242890"/>
</dbReference>
<evidence type="ECO:0000256" key="4">
    <source>
        <dbReference type="ARBA" id="ARBA00022737"/>
    </source>
</evidence>
<keyword evidence="11" id="KW-1185">Reference proteome</keyword>
<feature type="repeat" description="ANK" evidence="8">
    <location>
        <begin position="77"/>
        <end position="109"/>
    </location>
</feature>
<dbReference type="PROSITE" id="PS50088">
    <property type="entry name" value="ANK_REPEAT"/>
    <property type="match status" value="3"/>
</dbReference>
<comment type="subcellular location">
    <subcellularLocation>
        <location evidence="1">Target cell membrane</location>
    </subcellularLocation>
</comment>
<dbReference type="EnsemblMetazoa" id="XM_022787812">
    <property type="protein sequence ID" value="XP_022643547"/>
    <property type="gene ID" value="LOC111242889"/>
</dbReference>
<evidence type="ECO:0000256" key="1">
    <source>
        <dbReference type="ARBA" id="ARBA00004175"/>
    </source>
</evidence>
<evidence type="ECO:0000256" key="2">
    <source>
        <dbReference type="ARBA" id="ARBA00022483"/>
    </source>
</evidence>
<evidence type="ECO:0000256" key="8">
    <source>
        <dbReference type="PROSITE-ProRule" id="PRU00023"/>
    </source>
</evidence>
<evidence type="ECO:0000256" key="9">
    <source>
        <dbReference type="SAM" id="Coils"/>
    </source>
</evidence>
<dbReference type="GO" id="GO:0044218">
    <property type="term" value="C:other organism cell membrane"/>
    <property type="evidence" value="ECO:0007669"/>
    <property type="project" value="UniProtKB-KW"/>
</dbReference>
<proteinExistence type="predicted"/>
<dbReference type="GO" id="GO:0004842">
    <property type="term" value="F:ubiquitin-protein transferase activity"/>
    <property type="evidence" value="ECO:0007669"/>
    <property type="project" value="TreeGrafter"/>
</dbReference>
<dbReference type="InterPro" id="IPR002110">
    <property type="entry name" value="Ankyrin_rpt"/>
</dbReference>
<dbReference type="GO" id="GO:0085020">
    <property type="term" value="P:protein K6-linked ubiquitination"/>
    <property type="evidence" value="ECO:0007669"/>
    <property type="project" value="TreeGrafter"/>
</dbReference>
<keyword evidence="2" id="KW-0268">Exocytosis</keyword>
<keyword evidence="4" id="KW-0677">Repeat</keyword>
<keyword evidence="5" id="KW-0638">Presynaptic neurotoxin</keyword>
<feature type="repeat" description="ANK" evidence="8">
    <location>
        <begin position="44"/>
        <end position="76"/>
    </location>
</feature>
<dbReference type="PANTHER" id="PTHR24171:SF8">
    <property type="entry name" value="BRCA1-ASSOCIATED RING DOMAIN PROTEIN 1"/>
    <property type="match status" value="1"/>
</dbReference>
<dbReference type="GO" id="GO:0044231">
    <property type="term" value="C:host cell presynaptic membrane"/>
    <property type="evidence" value="ECO:0007669"/>
    <property type="project" value="UniProtKB-KW"/>
</dbReference>
<evidence type="ECO:0008006" key="12">
    <source>
        <dbReference type="Google" id="ProtNLM"/>
    </source>
</evidence>
<keyword evidence="5" id="KW-0528">Neurotoxin</keyword>
<dbReference type="GeneID" id="111242890"/>
<dbReference type="RefSeq" id="XP_022643552.1">
    <property type="nucleotide sequence ID" value="XM_022787817.1"/>
</dbReference>
<organism evidence="10 11">
    <name type="scientific">Varroa destructor</name>
    <name type="common">Honeybee mite</name>
    <dbReference type="NCBI Taxonomy" id="109461"/>
    <lineage>
        <taxon>Eukaryota</taxon>
        <taxon>Metazoa</taxon>
        <taxon>Ecdysozoa</taxon>
        <taxon>Arthropoda</taxon>
        <taxon>Chelicerata</taxon>
        <taxon>Arachnida</taxon>
        <taxon>Acari</taxon>
        <taxon>Parasitiformes</taxon>
        <taxon>Mesostigmata</taxon>
        <taxon>Gamasina</taxon>
        <taxon>Dermanyssoidea</taxon>
        <taxon>Varroidae</taxon>
        <taxon>Varroa</taxon>
    </lineage>
</organism>
<feature type="coiled-coil region" evidence="9">
    <location>
        <begin position="362"/>
        <end position="403"/>
    </location>
</feature>
<dbReference type="EnsemblMetazoa" id="XM_022787813">
    <property type="protein sequence ID" value="XP_022643548"/>
    <property type="gene ID" value="LOC111242889"/>
</dbReference>
<dbReference type="GO" id="GO:0006887">
    <property type="term" value="P:exocytosis"/>
    <property type="evidence" value="ECO:0007669"/>
    <property type="project" value="UniProtKB-KW"/>
</dbReference>
<dbReference type="OMA" id="CIHISTA"/>
<dbReference type="RefSeq" id="XP_022643547.1">
    <property type="nucleotide sequence ID" value="XM_022787812.1"/>
</dbReference>
<dbReference type="GeneID" id="111242889"/>